<protein>
    <recommendedName>
        <fullName evidence="2">L,D-TPase catalytic domain-containing protein</fullName>
    </recommendedName>
</protein>
<dbReference type="PANTHER" id="PTHR38589">
    <property type="entry name" value="BLR0621 PROTEIN"/>
    <property type="match status" value="1"/>
</dbReference>
<dbReference type="GO" id="GO:0009252">
    <property type="term" value="P:peptidoglycan biosynthetic process"/>
    <property type="evidence" value="ECO:0007669"/>
    <property type="project" value="UniProtKB-KW"/>
</dbReference>
<dbReference type="PROSITE" id="PS52029">
    <property type="entry name" value="LD_TPASE"/>
    <property type="match status" value="1"/>
</dbReference>
<dbReference type="EMBL" id="SCFB01000023">
    <property type="protein sequence ID" value="RZI45175.1"/>
    <property type="molecule type" value="Genomic_DNA"/>
</dbReference>
<reference evidence="3 4" key="1">
    <citation type="submission" date="2018-10" db="EMBL/GenBank/DDBJ databases">
        <title>An updated phylogeny of the Alphaproteobacteria reveals that the parasitic Rickettsiales and Holosporales have independent origins.</title>
        <authorList>
            <person name="Munoz-Gomez S.A."/>
            <person name="Hess S."/>
            <person name="Burger G."/>
            <person name="Lang B.F."/>
            <person name="Susko E."/>
            <person name="Slamovits C.H."/>
            <person name="Roger A.J."/>
        </authorList>
    </citation>
    <scope>NUCLEOTIDE SEQUENCE [LARGE SCALE GENOMIC DNA]</scope>
    <source>
        <strain evidence="3">HOLO01</strain>
    </source>
</reference>
<dbReference type="OrthoDB" id="9804204at2"/>
<feature type="domain" description="L,D-TPase catalytic" evidence="2">
    <location>
        <begin position="1"/>
        <end position="167"/>
    </location>
</feature>
<dbReference type="PANTHER" id="PTHR38589:SF1">
    <property type="entry name" value="BLR0621 PROTEIN"/>
    <property type="match status" value="1"/>
</dbReference>
<dbReference type="GO" id="GO:0016740">
    <property type="term" value="F:transferase activity"/>
    <property type="evidence" value="ECO:0007669"/>
    <property type="project" value="InterPro"/>
</dbReference>
<evidence type="ECO:0000256" key="1">
    <source>
        <dbReference type="PROSITE-ProRule" id="PRU01373"/>
    </source>
</evidence>
<dbReference type="AlphaFoldDB" id="A0A4Q7DGA6"/>
<accession>A0A4Q7DGA6</accession>
<keyword evidence="1" id="KW-0133">Cell shape</keyword>
<keyword evidence="1" id="KW-0961">Cell wall biogenesis/degradation</keyword>
<keyword evidence="4" id="KW-1185">Reference proteome</keyword>
<dbReference type="Proteomes" id="UP000293550">
    <property type="component" value="Unassembled WGS sequence"/>
</dbReference>
<comment type="pathway">
    <text evidence="1">Cell wall biogenesis; peptidoglycan biosynthesis.</text>
</comment>
<dbReference type="GO" id="GO:0071555">
    <property type="term" value="P:cell wall organization"/>
    <property type="evidence" value="ECO:0007669"/>
    <property type="project" value="UniProtKB-UniRule"/>
</dbReference>
<dbReference type="InterPro" id="IPR005490">
    <property type="entry name" value="LD_TPept_cat_dom"/>
</dbReference>
<sequence>MILKTLSPHEVEWQGQRFKCVLGRSGIKADKSEGDGATPTGCFRFEGVYYRPDQLTKPVTYLPIIAIQPDDGWCDDPKDAHYNQPVKLPYPASHERLWREDHLYDLLIVTSHNRHPIVPGKGSAIFIHVARLDEHEQYTPTDGCLSLSLPDLQLILSTATVDAVWVV</sequence>
<keyword evidence="1" id="KW-0573">Peptidoglycan synthesis</keyword>
<evidence type="ECO:0000313" key="3">
    <source>
        <dbReference type="EMBL" id="RZI45175.1"/>
    </source>
</evidence>
<comment type="caution">
    <text evidence="3">The sequence shown here is derived from an EMBL/GenBank/DDBJ whole genome shotgun (WGS) entry which is preliminary data.</text>
</comment>
<dbReference type="RefSeq" id="WP_130154605.1">
    <property type="nucleotide sequence ID" value="NZ_SCFB01000023.1"/>
</dbReference>
<feature type="active site" description="Nucleophile" evidence="1">
    <location>
        <position position="144"/>
    </location>
</feature>
<evidence type="ECO:0000313" key="4">
    <source>
        <dbReference type="Proteomes" id="UP000293550"/>
    </source>
</evidence>
<feature type="active site" description="Proton donor/acceptor" evidence="1">
    <location>
        <position position="128"/>
    </location>
</feature>
<name>A0A4Q7DGA6_9PROT</name>
<dbReference type="GO" id="GO:0008360">
    <property type="term" value="P:regulation of cell shape"/>
    <property type="evidence" value="ECO:0007669"/>
    <property type="project" value="UniProtKB-UniRule"/>
</dbReference>
<evidence type="ECO:0000259" key="2">
    <source>
        <dbReference type="PROSITE" id="PS52029"/>
    </source>
</evidence>
<organism evidence="3 4">
    <name type="scientific">Candidatus Finniella inopinata</name>
    <dbReference type="NCBI Taxonomy" id="1696036"/>
    <lineage>
        <taxon>Bacteria</taxon>
        <taxon>Pseudomonadati</taxon>
        <taxon>Pseudomonadota</taxon>
        <taxon>Alphaproteobacteria</taxon>
        <taxon>Holosporales</taxon>
        <taxon>Candidatus Paracaedibacteraceae</taxon>
        <taxon>Candidatus Finniella</taxon>
    </lineage>
</organism>
<gene>
    <name evidence="3" type="ORF">EQU50_08030</name>
</gene>
<dbReference type="Pfam" id="PF03734">
    <property type="entry name" value="YkuD"/>
    <property type="match status" value="1"/>
</dbReference>
<proteinExistence type="predicted"/>